<dbReference type="Proteomes" id="UP000265515">
    <property type="component" value="Unassembled WGS sequence"/>
</dbReference>
<accession>A0A388LV80</accession>
<sequence length="185" mass="20941">MKEDKRIAELEVQALRERFEKAVNKLIRQGRTPRTNLAKRMNEVTDEDEQAPPRQAEEGLDDITLRPSPPKRTSGRLATKAAVAERAEFVKETKKYLKRLKKHGLQILCGKEGITFVTCEQAINEIAELRASLAFDYRRPVQDNKEPRPIPDSDAEDAPDDATLPPDLDGTQQVDVDDDEPFCDS</sequence>
<evidence type="ECO:0000256" key="1">
    <source>
        <dbReference type="SAM" id="MobiDB-lite"/>
    </source>
</evidence>
<feature type="compositionally biased region" description="Basic and acidic residues" evidence="1">
    <location>
        <begin position="138"/>
        <end position="151"/>
    </location>
</feature>
<dbReference type="Gramene" id="GBG86143">
    <property type="protein sequence ID" value="GBG86143"/>
    <property type="gene ID" value="CBR_g41047"/>
</dbReference>
<organism evidence="2 3">
    <name type="scientific">Chara braunii</name>
    <name type="common">Braun's stonewort</name>
    <dbReference type="NCBI Taxonomy" id="69332"/>
    <lineage>
        <taxon>Eukaryota</taxon>
        <taxon>Viridiplantae</taxon>
        <taxon>Streptophyta</taxon>
        <taxon>Charophyceae</taxon>
        <taxon>Charales</taxon>
        <taxon>Characeae</taxon>
        <taxon>Chara</taxon>
    </lineage>
</organism>
<feature type="region of interest" description="Disordered" evidence="1">
    <location>
        <begin position="138"/>
        <end position="185"/>
    </location>
</feature>
<evidence type="ECO:0000313" key="2">
    <source>
        <dbReference type="EMBL" id="GBG86143.1"/>
    </source>
</evidence>
<feature type="compositionally biased region" description="Acidic residues" evidence="1">
    <location>
        <begin position="175"/>
        <end position="185"/>
    </location>
</feature>
<dbReference type="AlphaFoldDB" id="A0A388LV80"/>
<dbReference type="EMBL" id="BFEA01000550">
    <property type="protein sequence ID" value="GBG86143.1"/>
    <property type="molecule type" value="Genomic_DNA"/>
</dbReference>
<feature type="region of interest" description="Disordered" evidence="1">
    <location>
        <begin position="28"/>
        <end position="74"/>
    </location>
</feature>
<name>A0A388LV80_CHABU</name>
<gene>
    <name evidence="2" type="ORF">CBR_g41047</name>
</gene>
<proteinExistence type="predicted"/>
<comment type="caution">
    <text evidence="2">The sequence shown here is derived from an EMBL/GenBank/DDBJ whole genome shotgun (WGS) entry which is preliminary data.</text>
</comment>
<protein>
    <submittedName>
        <fullName evidence="2">Uncharacterized protein</fullName>
    </submittedName>
</protein>
<evidence type="ECO:0000313" key="3">
    <source>
        <dbReference type="Proteomes" id="UP000265515"/>
    </source>
</evidence>
<keyword evidence="3" id="KW-1185">Reference proteome</keyword>
<reference evidence="2 3" key="1">
    <citation type="journal article" date="2018" name="Cell">
        <title>The Chara Genome: Secondary Complexity and Implications for Plant Terrestrialization.</title>
        <authorList>
            <person name="Nishiyama T."/>
            <person name="Sakayama H."/>
            <person name="Vries J.D."/>
            <person name="Buschmann H."/>
            <person name="Saint-Marcoux D."/>
            <person name="Ullrich K.K."/>
            <person name="Haas F.B."/>
            <person name="Vanderstraeten L."/>
            <person name="Becker D."/>
            <person name="Lang D."/>
            <person name="Vosolsobe S."/>
            <person name="Rombauts S."/>
            <person name="Wilhelmsson P.K.I."/>
            <person name="Janitza P."/>
            <person name="Kern R."/>
            <person name="Heyl A."/>
            <person name="Rumpler F."/>
            <person name="Villalobos L.I.A.C."/>
            <person name="Clay J.M."/>
            <person name="Skokan R."/>
            <person name="Toyoda A."/>
            <person name="Suzuki Y."/>
            <person name="Kagoshima H."/>
            <person name="Schijlen E."/>
            <person name="Tajeshwar N."/>
            <person name="Catarino B."/>
            <person name="Hetherington A.J."/>
            <person name="Saltykova A."/>
            <person name="Bonnot C."/>
            <person name="Breuninger H."/>
            <person name="Symeonidi A."/>
            <person name="Radhakrishnan G.V."/>
            <person name="Van Nieuwerburgh F."/>
            <person name="Deforce D."/>
            <person name="Chang C."/>
            <person name="Karol K.G."/>
            <person name="Hedrich R."/>
            <person name="Ulvskov P."/>
            <person name="Glockner G."/>
            <person name="Delwiche C.F."/>
            <person name="Petrasek J."/>
            <person name="Van de Peer Y."/>
            <person name="Friml J."/>
            <person name="Beilby M."/>
            <person name="Dolan L."/>
            <person name="Kohara Y."/>
            <person name="Sugano S."/>
            <person name="Fujiyama A."/>
            <person name="Delaux P.-M."/>
            <person name="Quint M."/>
            <person name="TheiBen G."/>
            <person name="Hagemann M."/>
            <person name="Harholt J."/>
            <person name="Dunand C."/>
            <person name="Zachgo S."/>
            <person name="Langdale J."/>
            <person name="Maumus F."/>
            <person name="Straeten D.V.D."/>
            <person name="Gould S.B."/>
            <person name="Rensing S.A."/>
        </authorList>
    </citation>
    <scope>NUCLEOTIDE SEQUENCE [LARGE SCALE GENOMIC DNA]</scope>
    <source>
        <strain evidence="2 3">S276</strain>
    </source>
</reference>